<sequence>MEYHIRCNVAQGGSYDIDISRESIVNDLKKKISSKTGIPVEDQFIVYMGRVLDNPLDQLEACCINENFLIHVFSKSFLARHRD</sequence>
<dbReference type="KEGG" id="tva:4756353"/>
<name>A2F977_TRIV3</name>
<keyword evidence="3" id="KW-1185">Reference proteome</keyword>
<dbReference type="SUPFAM" id="SSF54236">
    <property type="entry name" value="Ubiquitin-like"/>
    <property type="match status" value="1"/>
</dbReference>
<feature type="domain" description="Ubiquitin-like" evidence="1">
    <location>
        <begin position="3"/>
        <end position="72"/>
    </location>
</feature>
<dbReference type="VEuPathDB" id="TrichDB:TVAGG3_0236860"/>
<dbReference type="InParanoid" id="A2F977"/>
<protein>
    <submittedName>
        <fullName evidence="2">Ubiquitin family protein</fullName>
    </submittedName>
</protein>
<dbReference type="RefSeq" id="XP_001311485.1">
    <property type="nucleotide sequence ID" value="XM_001311484.1"/>
</dbReference>
<dbReference type="OrthoDB" id="428577at2759"/>
<dbReference type="VEuPathDB" id="TrichDB:TVAG_281530"/>
<evidence type="ECO:0000259" key="1">
    <source>
        <dbReference type="PROSITE" id="PS50053"/>
    </source>
</evidence>
<gene>
    <name evidence="2" type="ORF">TVAG_281530</name>
</gene>
<dbReference type="PROSITE" id="PS50053">
    <property type="entry name" value="UBIQUITIN_2"/>
    <property type="match status" value="1"/>
</dbReference>
<dbReference type="CDD" id="cd17039">
    <property type="entry name" value="Ubl_ubiquitin_like"/>
    <property type="match status" value="1"/>
</dbReference>
<reference evidence="2" key="1">
    <citation type="submission" date="2006-10" db="EMBL/GenBank/DDBJ databases">
        <authorList>
            <person name="Amadeo P."/>
            <person name="Zhao Q."/>
            <person name="Wortman J."/>
            <person name="Fraser-Liggett C."/>
            <person name="Carlton J."/>
        </authorList>
    </citation>
    <scope>NUCLEOTIDE SEQUENCE</scope>
    <source>
        <strain evidence="2">G3</strain>
    </source>
</reference>
<evidence type="ECO:0000313" key="2">
    <source>
        <dbReference type="EMBL" id="EAX98555.1"/>
    </source>
</evidence>
<dbReference type="InterPro" id="IPR029071">
    <property type="entry name" value="Ubiquitin-like_domsf"/>
</dbReference>
<dbReference type="Pfam" id="PF00240">
    <property type="entry name" value="ubiquitin"/>
    <property type="match status" value="1"/>
</dbReference>
<evidence type="ECO:0000313" key="3">
    <source>
        <dbReference type="Proteomes" id="UP000001542"/>
    </source>
</evidence>
<reference evidence="2" key="2">
    <citation type="journal article" date="2007" name="Science">
        <title>Draft genome sequence of the sexually transmitted pathogen Trichomonas vaginalis.</title>
        <authorList>
            <person name="Carlton J.M."/>
            <person name="Hirt R.P."/>
            <person name="Silva J.C."/>
            <person name="Delcher A.L."/>
            <person name="Schatz M."/>
            <person name="Zhao Q."/>
            <person name="Wortman J.R."/>
            <person name="Bidwell S.L."/>
            <person name="Alsmark U.C.M."/>
            <person name="Besteiro S."/>
            <person name="Sicheritz-Ponten T."/>
            <person name="Noel C.J."/>
            <person name="Dacks J.B."/>
            <person name="Foster P.G."/>
            <person name="Simillion C."/>
            <person name="Van de Peer Y."/>
            <person name="Miranda-Saavedra D."/>
            <person name="Barton G.J."/>
            <person name="Westrop G.D."/>
            <person name="Mueller S."/>
            <person name="Dessi D."/>
            <person name="Fiori P.L."/>
            <person name="Ren Q."/>
            <person name="Paulsen I."/>
            <person name="Zhang H."/>
            <person name="Bastida-Corcuera F.D."/>
            <person name="Simoes-Barbosa A."/>
            <person name="Brown M.T."/>
            <person name="Hayes R.D."/>
            <person name="Mukherjee M."/>
            <person name="Okumura C.Y."/>
            <person name="Schneider R."/>
            <person name="Smith A.J."/>
            <person name="Vanacova S."/>
            <person name="Villalvazo M."/>
            <person name="Haas B.J."/>
            <person name="Pertea M."/>
            <person name="Feldblyum T.V."/>
            <person name="Utterback T.R."/>
            <person name="Shu C.L."/>
            <person name="Osoegawa K."/>
            <person name="de Jong P.J."/>
            <person name="Hrdy I."/>
            <person name="Horvathova L."/>
            <person name="Zubacova Z."/>
            <person name="Dolezal P."/>
            <person name="Malik S.B."/>
            <person name="Logsdon J.M. Jr."/>
            <person name="Henze K."/>
            <person name="Gupta A."/>
            <person name="Wang C.C."/>
            <person name="Dunne R.L."/>
            <person name="Upcroft J.A."/>
            <person name="Upcroft P."/>
            <person name="White O."/>
            <person name="Salzberg S.L."/>
            <person name="Tang P."/>
            <person name="Chiu C.-H."/>
            <person name="Lee Y.-S."/>
            <person name="Embley T.M."/>
            <person name="Coombs G.H."/>
            <person name="Mottram J.C."/>
            <person name="Tachezy J."/>
            <person name="Fraser-Liggett C.M."/>
            <person name="Johnson P.J."/>
        </authorList>
    </citation>
    <scope>NUCLEOTIDE SEQUENCE [LARGE SCALE GENOMIC DNA]</scope>
    <source>
        <strain evidence="2">G3</strain>
    </source>
</reference>
<dbReference type="InterPro" id="IPR000626">
    <property type="entry name" value="Ubiquitin-like_dom"/>
</dbReference>
<proteinExistence type="predicted"/>
<dbReference type="EMBL" id="DS113671">
    <property type="protein sequence ID" value="EAX98555.1"/>
    <property type="molecule type" value="Genomic_DNA"/>
</dbReference>
<dbReference type="Gene3D" id="3.10.20.90">
    <property type="entry name" value="Phosphatidylinositol 3-kinase Catalytic Subunit, Chain A, domain 1"/>
    <property type="match status" value="1"/>
</dbReference>
<accession>A2F977</accession>
<dbReference type="SMR" id="A2F977"/>
<dbReference type="AlphaFoldDB" id="A2F977"/>
<dbReference type="Proteomes" id="UP000001542">
    <property type="component" value="Unassembled WGS sequence"/>
</dbReference>
<organism evidence="2 3">
    <name type="scientific">Trichomonas vaginalis (strain ATCC PRA-98 / G3)</name>
    <dbReference type="NCBI Taxonomy" id="412133"/>
    <lineage>
        <taxon>Eukaryota</taxon>
        <taxon>Metamonada</taxon>
        <taxon>Parabasalia</taxon>
        <taxon>Trichomonadida</taxon>
        <taxon>Trichomonadidae</taxon>
        <taxon>Trichomonas</taxon>
    </lineage>
</organism>